<keyword evidence="6" id="KW-1185">Reference proteome</keyword>
<keyword evidence="3" id="KW-0223">Dioxygenase</keyword>
<feature type="domain" description="JmjC" evidence="4">
    <location>
        <begin position="439"/>
        <end position="580"/>
    </location>
</feature>
<dbReference type="Gene3D" id="2.60.120.650">
    <property type="entry name" value="Cupin"/>
    <property type="match status" value="1"/>
</dbReference>
<keyword evidence="2 3" id="KW-0408">Iron</keyword>
<dbReference type="EMBL" id="JBDFQZ010000008">
    <property type="protein sequence ID" value="KAK9697164.1"/>
    <property type="molecule type" value="Genomic_DNA"/>
</dbReference>
<dbReference type="InterPro" id="IPR003347">
    <property type="entry name" value="JmjC_dom"/>
</dbReference>
<dbReference type="AlphaFoldDB" id="A0AAW1J278"/>
<comment type="cofactor">
    <cofactor evidence="3">
        <name>Fe(2+)</name>
        <dbReference type="ChEBI" id="CHEBI:29033"/>
    </cofactor>
    <text evidence="3">Binds 1 Fe(2+) ion per subunit.</text>
</comment>
<sequence length="771" mass="86967">MKPRTKTTHSKTPNPQQWRQKSPKFLLPILISALKNPQNPSSTPLLKSCSTKLLHILQQQQQSSYSSSSFLQTHLNTVIASIPAMMFQGEITCTVVKIVGLLSLFSIEVNQMIADDGVILKGFVLMIVGCEKRVLKTGLINVLLDVCVTCLGRRRLIEVSGLDYVMLGFLQVKKSTAFSNSITIMEKEGNLCLGAELSQDKLPLLLLNVAVTLTNFCNTEQLKKIPRRLLKTLIPYWKEIWSNVRNQLLASEVLNRSKDNCCCLSNITVHNLAESMFRLSMCCSDPNLIYAIPSDDVFGHLFGTEKSGFVNFLSEHWESSPFLMRKRTKDVDSADDIFSSFMYSVTSEESMPEFLVSLLQGMVSCPRVALDEIDGLNFLDDVRDTLGCPLIYPQDIRVVKANSVSKTENHYFQDKGMEDSRPFSSDDILKCAVAYNEGYTIAIRGMENRLKSIAAITQLVANLFGQPSVGANLYITPPESQGLACHYDDHCVFVCQLRGSKKWNVFPQPVVQLPRLYEKLKVPQEFLVESKQILLKEGDVLYIPRGFAHEARTDSDLSSSENSQSSAHLTLAIDVVPPFEWEAFAHVALHGWSHGKQTDDFTSDTCGISEHIYVNVLHVAIRLISHTEPVFRKACLVAATSLPPETKDWLDDNQRAVFNQVLNKVHELANFTDSVNFVKTAIQQNEDPFQWLRWLEHLNEKGVDFDSAEISKILLSIDEDKAKAEAAFCRMKSKFCNEALFDNAKSRFKRLHDMYKEGRVQFMNGMLSLHY</sequence>
<accession>A0AAW1J278</accession>
<keyword evidence="3" id="KW-0560">Oxidoreductase</keyword>
<comment type="similarity">
    <text evidence="3">Belongs to the ROX family.</text>
</comment>
<dbReference type="Proteomes" id="UP001443914">
    <property type="component" value="Unassembled WGS sequence"/>
</dbReference>
<organism evidence="5 6">
    <name type="scientific">Saponaria officinalis</name>
    <name type="common">Common soapwort</name>
    <name type="synonym">Lychnis saponaria</name>
    <dbReference type="NCBI Taxonomy" id="3572"/>
    <lineage>
        <taxon>Eukaryota</taxon>
        <taxon>Viridiplantae</taxon>
        <taxon>Streptophyta</taxon>
        <taxon>Embryophyta</taxon>
        <taxon>Tracheophyta</taxon>
        <taxon>Spermatophyta</taxon>
        <taxon>Magnoliopsida</taxon>
        <taxon>eudicotyledons</taxon>
        <taxon>Gunneridae</taxon>
        <taxon>Pentapetalae</taxon>
        <taxon>Caryophyllales</taxon>
        <taxon>Caryophyllaceae</taxon>
        <taxon>Caryophylleae</taxon>
        <taxon>Saponaria</taxon>
    </lineage>
</organism>
<dbReference type="GO" id="GO:0032453">
    <property type="term" value="F:histone H3K4 demethylase activity"/>
    <property type="evidence" value="ECO:0007669"/>
    <property type="project" value="TreeGrafter"/>
</dbReference>
<proteinExistence type="inferred from homology"/>
<comment type="caution">
    <text evidence="5">The sequence shown here is derived from an EMBL/GenBank/DDBJ whole genome shotgun (WGS) entry which is preliminary data.</text>
</comment>
<dbReference type="PANTHER" id="PTHR13096:SF9">
    <property type="entry name" value="BIFUNCTIONAL LYSINE-SPECIFIC DEMETHYLASE AND HISTIDYL-HYDROXYLASE"/>
    <property type="match status" value="1"/>
</dbReference>
<dbReference type="InterPro" id="IPR039994">
    <property type="entry name" value="NO66-like"/>
</dbReference>
<keyword evidence="3" id="KW-0804">Transcription</keyword>
<dbReference type="GO" id="GO:0005730">
    <property type="term" value="C:nucleolus"/>
    <property type="evidence" value="ECO:0007669"/>
    <property type="project" value="TreeGrafter"/>
</dbReference>
<reference evidence="5 6" key="1">
    <citation type="submission" date="2024-03" db="EMBL/GenBank/DDBJ databases">
        <title>WGS assembly of Saponaria officinalis var. Norfolk2.</title>
        <authorList>
            <person name="Jenkins J."/>
            <person name="Shu S."/>
            <person name="Grimwood J."/>
            <person name="Barry K."/>
            <person name="Goodstein D."/>
            <person name="Schmutz J."/>
            <person name="Leebens-Mack J."/>
            <person name="Osbourn A."/>
        </authorList>
    </citation>
    <scope>NUCLEOTIDE SEQUENCE [LARGE SCALE GENOMIC DNA]</scope>
    <source>
        <strain evidence="6">cv. Norfolk2</strain>
        <strain evidence="5">JIC</strain>
        <tissue evidence="5">Leaf</tissue>
    </source>
</reference>
<evidence type="ECO:0000313" key="6">
    <source>
        <dbReference type="Proteomes" id="UP001443914"/>
    </source>
</evidence>
<dbReference type="PROSITE" id="PS51184">
    <property type="entry name" value="JMJC"/>
    <property type="match status" value="1"/>
</dbReference>
<keyword evidence="3" id="KW-0539">Nucleus</keyword>
<dbReference type="SUPFAM" id="SSF51197">
    <property type="entry name" value="Clavaminate synthase-like"/>
    <property type="match status" value="1"/>
</dbReference>
<dbReference type="EC" id="1.14.11.-" evidence="3"/>
<dbReference type="GO" id="GO:0005506">
    <property type="term" value="F:iron ion binding"/>
    <property type="evidence" value="ECO:0007669"/>
    <property type="project" value="UniProtKB-UniRule"/>
</dbReference>
<gene>
    <name evidence="5" type="ORF">RND81_08G019300</name>
</gene>
<evidence type="ECO:0000313" key="5">
    <source>
        <dbReference type="EMBL" id="KAK9697164.1"/>
    </source>
</evidence>
<name>A0AAW1J278_SAPOF</name>
<evidence type="ECO:0000259" key="4">
    <source>
        <dbReference type="PROSITE" id="PS51184"/>
    </source>
</evidence>
<evidence type="ECO:0000256" key="2">
    <source>
        <dbReference type="ARBA" id="ARBA00023004"/>
    </source>
</evidence>
<dbReference type="GO" id="GO:0051864">
    <property type="term" value="F:histone H3K36 demethylase activity"/>
    <property type="evidence" value="ECO:0007669"/>
    <property type="project" value="TreeGrafter"/>
</dbReference>
<comment type="function">
    <text evidence="3">Oxygenase that can act as both a histone lysine demethylase and a ribosomal histidine hydroxylase.</text>
</comment>
<dbReference type="PANTHER" id="PTHR13096">
    <property type="entry name" value="MINA53 MYC INDUCED NUCLEAR ANTIGEN"/>
    <property type="match status" value="1"/>
</dbReference>
<dbReference type="Pfam" id="PF08007">
    <property type="entry name" value="JmjC_2"/>
    <property type="match status" value="1"/>
</dbReference>
<protein>
    <recommendedName>
        <fullName evidence="3">Bifunctional lysine-specific demethylase and histidyl-hydroxylase</fullName>
        <ecNumber evidence="3">1.14.11.-</ecNumber>
    </recommendedName>
</protein>
<evidence type="ECO:0000256" key="1">
    <source>
        <dbReference type="ARBA" id="ARBA00022723"/>
    </source>
</evidence>
<keyword evidence="3" id="KW-0805">Transcription regulation</keyword>
<keyword evidence="1 3" id="KW-0479">Metal-binding</keyword>
<evidence type="ECO:0000256" key="3">
    <source>
        <dbReference type="RuleBase" id="RU366061"/>
    </source>
</evidence>
<dbReference type="EMBL" id="JBDFQZ010000008">
    <property type="protein sequence ID" value="KAK9697166.1"/>
    <property type="molecule type" value="Genomic_DNA"/>
</dbReference>
<comment type="subcellular location">
    <subcellularLocation>
        <location evidence="3">Nucleus</location>
    </subcellularLocation>
</comment>